<keyword evidence="5" id="KW-0732">Signal</keyword>
<dbReference type="InterPro" id="IPR000884">
    <property type="entry name" value="TSP1_rpt"/>
</dbReference>
<dbReference type="InterPro" id="IPR036179">
    <property type="entry name" value="Ig-like_dom_sf"/>
</dbReference>
<dbReference type="Pfam" id="PF25609">
    <property type="entry name" value="Unc5_NetrinR_N"/>
    <property type="match status" value="1"/>
</dbReference>
<dbReference type="SUPFAM" id="SSF48726">
    <property type="entry name" value="Immunoglobulin"/>
    <property type="match status" value="1"/>
</dbReference>
<dbReference type="AlphaFoldDB" id="A0A7E4UX97"/>
<dbReference type="FunFam" id="2.20.100.10:FF:000002">
    <property type="entry name" value="Unc-5 netrin receptor C"/>
    <property type="match status" value="1"/>
</dbReference>
<evidence type="ECO:0000256" key="8">
    <source>
        <dbReference type="ARBA" id="ARBA00023157"/>
    </source>
</evidence>
<evidence type="ECO:0000256" key="2">
    <source>
        <dbReference type="ARBA" id="ARBA00009844"/>
    </source>
</evidence>
<dbReference type="PROSITE" id="PS50017">
    <property type="entry name" value="DEATH_DOMAIN"/>
    <property type="match status" value="1"/>
</dbReference>
<comment type="subcellular location">
    <subcellularLocation>
        <location evidence="12">Cell membrane</location>
        <topology evidence="12">Single-pass type I membrane protein</topology>
    </subcellularLocation>
    <subcellularLocation>
        <location evidence="1">Membrane</location>
        <topology evidence="1">Single-pass type I membrane protein</topology>
    </subcellularLocation>
</comment>
<evidence type="ECO:0000259" key="14">
    <source>
        <dbReference type="PROSITE" id="PS50835"/>
    </source>
</evidence>
<evidence type="ECO:0000256" key="3">
    <source>
        <dbReference type="ARBA" id="ARBA00022473"/>
    </source>
</evidence>
<evidence type="ECO:0000313" key="16">
    <source>
        <dbReference type="Proteomes" id="UP000492821"/>
    </source>
</evidence>
<dbReference type="SUPFAM" id="SSF47986">
    <property type="entry name" value="DEATH domain"/>
    <property type="match status" value="1"/>
</dbReference>
<dbReference type="InterPro" id="IPR003599">
    <property type="entry name" value="Ig_sub"/>
</dbReference>
<keyword evidence="3 12" id="KW-0217">Developmental protein</keyword>
<keyword evidence="6 12" id="KW-1133">Transmembrane helix</keyword>
<reference evidence="17" key="2">
    <citation type="submission" date="2020-10" db="UniProtKB">
        <authorList>
            <consortium name="WormBaseParasite"/>
        </authorList>
    </citation>
    <scope>IDENTIFICATION</scope>
</reference>
<evidence type="ECO:0000256" key="1">
    <source>
        <dbReference type="ARBA" id="ARBA00004479"/>
    </source>
</evidence>
<evidence type="ECO:0000256" key="4">
    <source>
        <dbReference type="ARBA" id="ARBA00022692"/>
    </source>
</evidence>
<dbReference type="SMART" id="SM00209">
    <property type="entry name" value="TSP1"/>
    <property type="match status" value="2"/>
</dbReference>
<dbReference type="InterPro" id="IPR007110">
    <property type="entry name" value="Ig-like_dom"/>
</dbReference>
<dbReference type="InterPro" id="IPR013783">
    <property type="entry name" value="Ig-like_fold"/>
</dbReference>
<dbReference type="Pfam" id="PF00531">
    <property type="entry name" value="Death"/>
    <property type="match status" value="1"/>
</dbReference>
<dbReference type="InterPro" id="IPR033772">
    <property type="entry name" value="UPA"/>
</dbReference>
<keyword evidence="4 12" id="KW-0812">Transmembrane</keyword>
<dbReference type="Gene3D" id="2.20.100.10">
    <property type="entry name" value="Thrombospondin type-1 (TSP1) repeat"/>
    <property type="match status" value="2"/>
</dbReference>
<evidence type="ECO:0000256" key="10">
    <source>
        <dbReference type="ARBA" id="ARBA00023180"/>
    </source>
</evidence>
<dbReference type="GO" id="GO:0005886">
    <property type="term" value="C:plasma membrane"/>
    <property type="evidence" value="ECO:0007669"/>
    <property type="project" value="UniProtKB-SubCell"/>
</dbReference>
<dbReference type="PROSITE" id="PS50092">
    <property type="entry name" value="TSP1"/>
    <property type="match status" value="2"/>
</dbReference>
<reference evidence="16" key="1">
    <citation type="journal article" date="2013" name="Genetics">
        <title>The draft genome and transcriptome of Panagrellus redivivus are shaped by the harsh demands of a free-living lifestyle.</title>
        <authorList>
            <person name="Srinivasan J."/>
            <person name="Dillman A.R."/>
            <person name="Macchietto M.G."/>
            <person name="Heikkinen L."/>
            <person name="Lakso M."/>
            <person name="Fracchia K.M."/>
            <person name="Antoshechkin I."/>
            <person name="Mortazavi A."/>
            <person name="Wong G."/>
            <person name="Sternberg P.W."/>
        </authorList>
    </citation>
    <scope>NUCLEOTIDE SEQUENCE [LARGE SCALE GENOMIC DNA]</scope>
    <source>
        <strain evidence="16">MT8872</strain>
    </source>
</reference>
<feature type="domain" description="Death" evidence="13">
    <location>
        <begin position="890"/>
        <end position="958"/>
    </location>
</feature>
<dbReference type="PANTHER" id="PTHR12582">
    <property type="entry name" value="NETRIN RECEPTOR UNC5"/>
    <property type="match status" value="1"/>
</dbReference>
<dbReference type="Pfam" id="PF13895">
    <property type="entry name" value="Ig_2"/>
    <property type="match status" value="1"/>
</dbReference>
<sequence>MTDIAIVEHPQSGYVVRSTPATIACKALNALNIRFKCNSKWLDADRNRVEHGSAEDGQPYLRAEVEITRQEVEAVAGLGDFDCRCYAYAKSIDEAVRSGVANVRVAYIRKQFHMMPTFERVPEGHTVQLTCTPPDADPKADVIWMKNGAEIKPNDDPNLIIANDGNLIISAPRLSDSGHYHCEARNIANKRVTEDVEITVYVDGEWSPWSSFSGSCNIDCALLNSQYDMVRGDEIAVDRSTPKQRRTRTCNNPAPLNGGANCKGLDEDYRTCEHECVVSGSWSRWAHWSECNSQCQRTRKRECIAPPPSNGGSYCPGTDFETVNCTEGSSIPLHCAYPGQHYLSDNIVLPVTKSSSPIANADESGNQFFLLFLSFGFIGILILLILGLLFILFCRKKKGKSGKFFGDEHVRTVLLTPEQKALLDIGYDPKFQTQSPAQFLTLSNGGTTANSSTLNHSYTIRSAKSYNSGYSINRKGNGSRAQLIGDYSSGSASGASTKTAMIRSGSRSSADENYATLYDYVGVEHCTPPSLRTCMEEFSGSEHDQSATIVAAQVDSDSSRIELKRSGVSLVISENTFPEDRMIFLSISADVNERPILAEGESGLSSVITFGLCETEPDTIFTKPVIIMFDHCASVFPKDNWQFVLYADWGLGLGWEIATVLGEENLNTPVYLHMERERCRVMSENFGRFFLAGRPKRPNVAAQKRVRFAAYVSPPEANHFVAGSFGIRVYCVPEVGMAVENVRKQEETVNGVLLAQAENFLMREQGSLCICLEDIAPGFTLHSGSQYLEIANSQHQWCSQNGLHCALSIESTGNVSVADLTGRMVIYQKGNSNDRQVLEFDLRKPEQTLGVNSTYRSEEKLVSTSFQLNAETKRKLVALFGPPARDPDHDWRGLARKLGFDRFVEYFGTRLGCKKPAALILDLWEAGVFGSERALLDLLQTLRVMGRPDAVQVLDDYLSRPQYDMALNV</sequence>
<comment type="similarity">
    <text evidence="2 12">Belongs to the unc-5 family.</text>
</comment>
<dbReference type="SMART" id="SM00409">
    <property type="entry name" value="IG"/>
    <property type="match status" value="1"/>
</dbReference>
<dbReference type="InterPro" id="IPR000906">
    <property type="entry name" value="ZU5_dom"/>
</dbReference>
<dbReference type="WBParaSite" id="Pan_g1389.t1">
    <property type="protein sequence ID" value="Pan_g1389.t1"/>
    <property type="gene ID" value="Pan_g1389"/>
</dbReference>
<feature type="domain" description="ZU5" evidence="15">
    <location>
        <begin position="548"/>
        <end position="695"/>
    </location>
</feature>
<keyword evidence="9 12" id="KW-0675">Receptor</keyword>
<evidence type="ECO:0000256" key="7">
    <source>
        <dbReference type="ARBA" id="ARBA00023136"/>
    </source>
</evidence>
<dbReference type="InterPro" id="IPR037936">
    <property type="entry name" value="UNC5A-D"/>
</dbReference>
<evidence type="ECO:0000256" key="6">
    <source>
        <dbReference type="ARBA" id="ARBA00022989"/>
    </source>
</evidence>
<dbReference type="PROSITE" id="PS50835">
    <property type="entry name" value="IG_LIKE"/>
    <property type="match status" value="1"/>
</dbReference>
<dbReference type="SMART" id="SM00005">
    <property type="entry name" value="DEATH"/>
    <property type="match status" value="1"/>
</dbReference>
<dbReference type="PROSITE" id="PS51145">
    <property type="entry name" value="ZU5"/>
    <property type="match status" value="1"/>
</dbReference>
<evidence type="ECO:0000256" key="9">
    <source>
        <dbReference type="ARBA" id="ARBA00023170"/>
    </source>
</evidence>
<dbReference type="GO" id="GO:0005042">
    <property type="term" value="F:netrin receptor activity"/>
    <property type="evidence" value="ECO:0007669"/>
    <property type="project" value="UniProtKB-UniRule"/>
</dbReference>
<feature type="domain" description="Ig-like" evidence="14">
    <location>
        <begin position="110"/>
        <end position="199"/>
    </location>
</feature>
<keyword evidence="11 12" id="KW-0393">Immunoglobulin domain</keyword>
<keyword evidence="10" id="KW-0325">Glycoprotein</keyword>
<dbReference type="SMART" id="SM00408">
    <property type="entry name" value="IGc2"/>
    <property type="match status" value="1"/>
</dbReference>
<proteinExistence type="inferred from homology"/>
<keyword evidence="8" id="KW-1015">Disulfide bond</keyword>
<evidence type="ECO:0000256" key="11">
    <source>
        <dbReference type="ARBA" id="ARBA00023319"/>
    </source>
</evidence>
<organism evidence="16 17">
    <name type="scientific">Panagrellus redivivus</name>
    <name type="common">Microworm</name>
    <dbReference type="NCBI Taxonomy" id="6233"/>
    <lineage>
        <taxon>Eukaryota</taxon>
        <taxon>Metazoa</taxon>
        <taxon>Ecdysozoa</taxon>
        <taxon>Nematoda</taxon>
        <taxon>Chromadorea</taxon>
        <taxon>Rhabditida</taxon>
        <taxon>Tylenchina</taxon>
        <taxon>Panagrolaimomorpha</taxon>
        <taxon>Panagrolaimoidea</taxon>
        <taxon>Panagrolaimidae</taxon>
        <taxon>Panagrellus</taxon>
    </lineage>
</organism>
<dbReference type="Pfam" id="PF17217">
    <property type="entry name" value="UPA"/>
    <property type="match status" value="1"/>
</dbReference>
<dbReference type="GO" id="GO:0008045">
    <property type="term" value="P:motor neuron axon guidance"/>
    <property type="evidence" value="ECO:0007669"/>
    <property type="project" value="TreeGrafter"/>
</dbReference>
<dbReference type="InterPro" id="IPR057755">
    <property type="entry name" value="UNC5A-D-like_N"/>
</dbReference>
<dbReference type="Gene3D" id="2.60.220.30">
    <property type="match status" value="1"/>
</dbReference>
<accession>A0A7E4UX97</accession>
<evidence type="ECO:0000256" key="5">
    <source>
        <dbReference type="ARBA" id="ARBA00022729"/>
    </source>
</evidence>
<evidence type="ECO:0000259" key="13">
    <source>
        <dbReference type="PROSITE" id="PS50017"/>
    </source>
</evidence>
<evidence type="ECO:0000256" key="12">
    <source>
        <dbReference type="RuleBase" id="RU367033"/>
    </source>
</evidence>
<dbReference type="Gene3D" id="2.60.40.10">
    <property type="entry name" value="Immunoglobulins"/>
    <property type="match status" value="2"/>
</dbReference>
<dbReference type="SMART" id="SM00218">
    <property type="entry name" value="ZU5"/>
    <property type="match status" value="1"/>
</dbReference>
<dbReference type="InterPro" id="IPR011029">
    <property type="entry name" value="DEATH-like_dom_sf"/>
</dbReference>
<name>A0A7E4UX97_PANRE</name>
<dbReference type="Proteomes" id="UP000492821">
    <property type="component" value="Unassembled WGS sequence"/>
</dbReference>
<feature type="transmembrane region" description="Helical" evidence="12">
    <location>
        <begin position="368"/>
        <end position="393"/>
    </location>
</feature>
<dbReference type="InterPro" id="IPR000488">
    <property type="entry name" value="Death_dom"/>
</dbReference>
<dbReference type="SUPFAM" id="SSF82895">
    <property type="entry name" value="TSP-1 type 1 repeat"/>
    <property type="match status" value="1"/>
</dbReference>
<evidence type="ECO:0000259" key="15">
    <source>
        <dbReference type="PROSITE" id="PS51145"/>
    </source>
</evidence>
<dbReference type="InterPro" id="IPR003598">
    <property type="entry name" value="Ig_sub2"/>
</dbReference>
<dbReference type="Pfam" id="PF00791">
    <property type="entry name" value="ZU5"/>
    <property type="match status" value="1"/>
</dbReference>
<dbReference type="PANTHER" id="PTHR12582:SF47">
    <property type="entry name" value="NETRIN RECEPTOR UNC-5"/>
    <property type="match status" value="1"/>
</dbReference>
<comment type="function">
    <text evidence="12">Receptor for netrin required for axon guidance. Mediates axon repulsion of neuronal growth cones in the developing nervous system upon ligand binding.</text>
</comment>
<keyword evidence="16" id="KW-1185">Reference proteome</keyword>
<evidence type="ECO:0000313" key="17">
    <source>
        <dbReference type="WBParaSite" id="Pan_g1389.t1"/>
    </source>
</evidence>
<keyword evidence="7 12" id="KW-0472">Membrane</keyword>
<dbReference type="InterPro" id="IPR036383">
    <property type="entry name" value="TSP1_rpt_sf"/>
</dbReference>
<protein>
    <recommendedName>
        <fullName evidence="12">Netrin receptor UNC5</fullName>
    </recommendedName>
</protein>
<dbReference type="Gene3D" id="1.10.533.10">
    <property type="entry name" value="Death Domain, Fas"/>
    <property type="match status" value="1"/>
</dbReference>